<accession>A0A1R3VQU5</accession>
<protein>
    <submittedName>
        <fullName evidence="1">Uncharacterized protein</fullName>
    </submittedName>
</protein>
<gene>
    <name evidence="1" type="ORF">SAMN05216526_0771</name>
</gene>
<dbReference type="EMBL" id="FTPK01000001">
    <property type="protein sequence ID" value="SIT67117.1"/>
    <property type="molecule type" value="Genomic_DNA"/>
</dbReference>
<dbReference type="AlphaFoldDB" id="A0A1R3VQU5"/>
<proteinExistence type="predicted"/>
<evidence type="ECO:0000313" key="1">
    <source>
        <dbReference type="EMBL" id="SIT67117.1"/>
    </source>
</evidence>
<name>A0A1R3VQU5_9GAMM</name>
<organism evidence="1 2">
    <name type="scientific">Ectothiorhodosinus mongolicus</name>
    <dbReference type="NCBI Taxonomy" id="233100"/>
    <lineage>
        <taxon>Bacteria</taxon>
        <taxon>Pseudomonadati</taxon>
        <taxon>Pseudomonadota</taxon>
        <taxon>Gammaproteobacteria</taxon>
        <taxon>Chromatiales</taxon>
        <taxon>Ectothiorhodospiraceae</taxon>
        <taxon>Ectothiorhodosinus</taxon>
    </lineage>
</organism>
<reference evidence="1 2" key="1">
    <citation type="submission" date="2017-01" db="EMBL/GenBank/DDBJ databases">
        <authorList>
            <person name="Mah S.A."/>
            <person name="Swanson W.J."/>
            <person name="Moy G.W."/>
            <person name="Vacquier V.D."/>
        </authorList>
    </citation>
    <scope>NUCLEOTIDE SEQUENCE [LARGE SCALE GENOMIC DNA]</scope>
    <source>
        <strain evidence="1 2">M9</strain>
    </source>
</reference>
<dbReference type="STRING" id="233100.SAMN05216526_0771"/>
<dbReference type="Proteomes" id="UP000223759">
    <property type="component" value="Unassembled WGS sequence"/>
</dbReference>
<sequence length="76" mass="9185">MIFRPIFRCWCRICQVEVNVEWLQLALLEKIQSLDWEEAVRDVEPFLSAMERRSLTVWGEPLFTERVQQLFGRVSR</sequence>
<keyword evidence="2" id="KW-1185">Reference proteome</keyword>
<evidence type="ECO:0000313" key="2">
    <source>
        <dbReference type="Proteomes" id="UP000223759"/>
    </source>
</evidence>